<dbReference type="Proteomes" id="UP000288293">
    <property type="component" value="Unassembled WGS sequence"/>
</dbReference>
<name>A0A432W964_9GAMM</name>
<dbReference type="EMBL" id="PIPL01000001">
    <property type="protein sequence ID" value="RUO26693.1"/>
    <property type="molecule type" value="Genomic_DNA"/>
</dbReference>
<feature type="signal peptide" evidence="1">
    <location>
        <begin position="1"/>
        <end position="23"/>
    </location>
</feature>
<feature type="chain" id="PRO_5019526333" evidence="1">
    <location>
        <begin position="24"/>
        <end position="145"/>
    </location>
</feature>
<evidence type="ECO:0000313" key="4">
    <source>
        <dbReference type="Proteomes" id="UP000288293"/>
    </source>
</evidence>
<protein>
    <submittedName>
        <fullName evidence="3">Spore coat protein U</fullName>
    </submittedName>
</protein>
<dbReference type="OrthoDB" id="8588792at2"/>
<dbReference type="InterPro" id="IPR053167">
    <property type="entry name" value="Spore_coat_component"/>
</dbReference>
<proteinExistence type="predicted"/>
<sequence length="145" mass="15392">MQIKIASSTVLLTALLTSMSVQAECNLSAQSINFGSYDVFDTAATESTGQITVTCTSSTEYSLLLSAGSGSYSARTMQANGENLIYNLYTDVAYSQIWGDGSDVSVIVSGNTAGTEVHDVFGRIPARQNATPAFYNDVITVTLEF</sequence>
<dbReference type="AlphaFoldDB" id="A0A432W964"/>
<feature type="domain" description="Spore coat protein U/FanG" evidence="2">
    <location>
        <begin position="14"/>
        <end position="142"/>
    </location>
</feature>
<keyword evidence="1" id="KW-0732">Signal</keyword>
<keyword evidence="4" id="KW-1185">Reference proteome</keyword>
<accession>A0A432W964</accession>
<dbReference type="RefSeq" id="WP_126803504.1">
    <property type="nucleotide sequence ID" value="NZ_PIPL01000001.1"/>
</dbReference>
<evidence type="ECO:0000259" key="2">
    <source>
        <dbReference type="Pfam" id="PF05229"/>
    </source>
</evidence>
<evidence type="ECO:0000313" key="3">
    <source>
        <dbReference type="EMBL" id="RUO26693.1"/>
    </source>
</evidence>
<reference evidence="3 4" key="1">
    <citation type="journal article" date="2011" name="Front. Microbiol.">
        <title>Genomic signatures of strain selection and enhancement in Bacillus atrophaeus var. globigii, a historical biowarfare simulant.</title>
        <authorList>
            <person name="Gibbons H.S."/>
            <person name="Broomall S.M."/>
            <person name="McNew L.A."/>
            <person name="Daligault H."/>
            <person name="Chapman C."/>
            <person name="Bruce D."/>
            <person name="Karavis M."/>
            <person name="Krepps M."/>
            <person name="McGregor P.A."/>
            <person name="Hong C."/>
            <person name="Park K.H."/>
            <person name="Akmal A."/>
            <person name="Feldman A."/>
            <person name="Lin J.S."/>
            <person name="Chang W.E."/>
            <person name="Higgs B.W."/>
            <person name="Demirev P."/>
            <person name="Lindquist J."/>
            <person name="Liem A."/>
            <person name="Fochler E."/>
            <person name="Read T.D."/>
            <person name="Tapia R."/>
            <person name="Johnson S."/>
            <person name="Bishop-Lilly K.A."/>
            <person name="Detter C."/>
            <person name="Han C."/>
            <person name="Sozhamannan S."/>
            <person name="Rosenzweig C.N."/>
            <person name="Skowronski E.W."/>
        </authorList>
    </citation>
    <scope>NUCLEOTIDE SEQUENCE [LARGE SCALE GENOMIC DNA]</scope>
    <source>
        <strain evidence="3 4">MLST1</strain>
    </source>
</reference>
<dbReference type="InterPro" id="IPR007893">
    <property type="entry name" value="Spore_coat_U/FanG"/>
</dbReference>
<dbReference type="PANTHER" id="PTHR37089">
    <property type="entry name" value="PROTEIN U-RELATED"/>
    <property type="match status" value="1"/>
</dbReference>
<dbReference type="Pfam" id="PF05229">
    <property type="entry name" value="SCPU"/>
    <property type="match status" value="1"/>
</dbReference>
<gene>
    <name evidence="3" type="ORF">CWE09_08330</name>
</gene>
<keyword evidence="3" id="KW-0946">Virion</keyword>
<comment type="caution">
    <text evidence="3">The sequence shown here is derived from an EMBL/GenBank/DDBJ whole genome shotgun (WGS) entry which is preliminary data.</text>
</comment>
<dbReference type="SMART" id="SM00972">
    <property type="entry name" value="SCPU"/>
    <property type="match status" value="1"/>
</dbReference>
<evidence type="ECO:0000256" key="1">
    <source>
        <dbReference type="SAM" id="SignalP"/>
    </source>
</evidence>
<keyword evidence="3" id="KW-0167">Capsid protein</keyword>
<organism evidence="3 4">
    <name type="scientific">Aliidiomarina minuta</name>
    <dbReference type="NCBI Taxonomy" id="880057"/>
    <lineage>
        <taxon>Bacteria</taxon>
        <taxon>Pseudomonadati</taxon>
        <taxon>Pseudomonadota</taxon>
        <taxon>Gammaproteobacteria</taxon>
        <taxon>Alteromonadales</taxon>
        <taxon>Idiomarinaceae</taxon>
        <taxon>Aliidiomarina</taxon>
    </lineage>
</organism>